<keyword evidence="5 7" id="KW-0030">Aminoacyl-tRNA synthetase</keyword>
<dbReference type="CDD" id="cd04318">
    <property type="entry name" value="EcAsnRS_like_N"/>
    <property type="match status" value="1"/>
</dbReference>
<proteinExistence type="predicted"/>
<dbReference type="Gene3D" id="3.30.930.10">
    <property type="entry name" value="Bira Bifunctional Protein, Domain 2"/>
    <property type="match status" value="1"/>
</dbReference>
<evidence type="ECO:0000256" key="4">
    <source>
        <dbReference type="ARBA" id="ARBA00022917"/>
    </source>
</evidence>
<reference evidence="7" key="1">
    <citation type="submission" date="2022-01" db="EMBL/GenBank/DDBJ databases">
        <title>Genome Sequence Resource for Two Populations of Ditylenchus destructor, the Migratory Endoparasitic Phytonematode.</title>
        <authorList>
            <person name="Zhang H."/>
            <person name="Lin R."/>
            <person name="Xie B."/>
        </authorList>
    </citation>
    <scope>NUCLEOTIDE SEQUENCE</scope>
    <source>
        <strain evidence="7">BazhouSP</strain>
    </source>
</reference>
<dbReference type="InterPro" id="IPR045864">
    <property type="entry name" value="aa-tRNA-synth_II/BPL/LPL"/>
</dbReference>
<comment type="caution">
    <text evidence="7">The sequence shown here is derived from an EMBL/GenBank/DDBJ whole genome shotgun (WGS) entry which is preliminary data.</text>
</comment>
<accession>A0AAD4R256</accession>
<dbReference type="GO" id="GO:0005524">
    <property type="term" value="F:ATP binding"/>
    <property type="evidence" value="ECO:0007669"/>
    <property type="project" value="UniProtKB-KW"/>
</dbReference>
<dbReference type="PANTHER" id="PTHR22594:SF34">
    <property type="entry name" value="ASPARAGINE--TRNA LIGASE, MITOCHONDRIAL-RELATED"/>
    <property type="match status" value="1"/>
</dbReference>
<feature type="domain" description="Aminoacyl-transfer RNA synthetases class-II family profile" evidence="6">
    <location>
        <begin position="133"/>
        <end position="423"/>
    </location>
</feature>
<organism evidence="7 8">
    <name type="scientific">Ditylenchus destructor</name>
    <dbReference type="NCBI Taxonomy" id="166010"/>
    <lineage>
        <taxon>Eukaryota</taxon>
        <taxon>Metazoa</taxon>
        <taxon>Ecdysozoa</taxon>
        <taxon>Nematoda</taxon>
        <taxon>Chromadorea</taxon>
        <taxon>Rhabditida</taxon>
        <taxon>Tylenchina</taxon>
        <taxon>Tylenchomorpha</taxon>
        <taxon>Sphaerularioidea</taxon>
        <taxon>Anguinidae</taxon>
        <taxon>Anguininae</taxon>
        <taxon>Ditylenchus</taxon>
    </lineage>
</organism>
<keyword evidence="4" id="KW-0648">Protein biosynthesis</keyword>
<dbReference type="InterPro" id="IPR004364">
    <property type="entry name" value="Aa-tRNA-synt_II"/>
</dbReference>
<keyword evidence="3" id="KW-0067">ATP-binding</keyword>
<dbReference type="Gene3D" id="2.40.50.140">
    <property type="entry name" value="Nucleic acid-binding proteins"/>
    <property type="match status" value="1"/>
</dbReference>
<evidence type="ECO:0000256" key="5">
    <source>
        <dbReference type="ARBA" id="ARBA00023146"/>
    </source>
</evidence>
<evidence type="ECO:0000256" key="3">
    <source>
        <dbReference type="ARBA" id="ARBA00022840"/>
    </source>
</evidence>
<dbReference type="InterPro" id="IPR012340">
    <property type="entry name" value="NA-bd_OB-fold"/>
</dbReference>
<dbReference type="PANTHER" id="PTHR22594">
    <property type="entry name" value="ASPARTYL/LYSYL-TRNA SYNTHETASE"/>
    <property type="match status" value="1"/>
</dbReference>
<dbReference type="Proteomes" id="UP001201812">
    <property type="component" value="Unassembled WGS sequence"/>
</dbReference>
<sequence length="431" mass="48791">MLGWMCRRFVHSTVTASRLLDRVEPKNDILLQGWVSAYQRHGALHFLKVNDGTCARDVQVVVTKKAFINGLPIVGSAVKVSGDWVKSQGAQQPMELFAKQCEQIGRNNQEKPWLETESSDALRLHLHLRPKHKAFAADRDFHQVDPPLFSLNDCEGAGETFTVKSTNESDFFGEDDPQIYLPVSTQLHLEALASGIQNVYTITPAFRADHTTSRLRLAEFRMLEVECAFMERVDDLCTTVENYVKFIVNDMRQLKDDIQELAILRDVSCRNLLDTIDADRPIPRITFAEASSILRSKGDTDIGPSFSKQQEHTLVEETGGPLFVTRLPADDKPFYMKRTDDQIYVENFELLAPVVGELAGGSVREHDCESIQKRQGGEKTTLDWYLELRQVGYPRSSGFGLGVDRLMQSLFGISNIKDTIAFPRWYKHCTC</sequence>
<dbReference type="EMBL" id="JAKKPZ010000009">
    <property type="protein sequence ID" value="KAI1717179.1"/>
    <property type="molecule type" value="Genomic_DNA"/>
</dbReference>
<dbReference type="SUPFAM" id="SSF50249">
    <property type="entry name" value="Nucleic acid-binding proteins"/>
    <property type="match status" value="1"/>
</dbReference>
<dbReference type="GO" id="GO:0003676">
    <property type="term" value="F:nucleic acid binding"/>
    <property type="evidence" value="ECO:0007669"/>
    <property type="project" value="InterPro"/>
</dbReference>
<protein>
    <submittedName>
        <fullName evidence="7">tRNA synthetases class II (D, K and n) domain-containing protein</fullName>
    </submittedName>
</protein>
<dbReference type="GO" id="GO:0005739">
    <property type="term" value="C:mitochondrion"/>
    <property type="evidence" value="ECO:0007669"/>
    <property type="project" value="TreeGrafter"/>
</dbReference>
<dbReference type="InterPro" id="IPR004365">
    <property type="entry name" value="NA-bd_OB_tRNA"/>
</dbReference>
<dbReference type="AlphaFoldDB" id="A0AAD4R256"/>
<evidence type="ECO:0000256" key="2">
    <source>
        <dbReference type="ARBA" id="ARBA00022741"/>
    </source>
</evidence>
<dbReference type="Pfam" id="PF00152">
    <property type="entry name" value="tRNA-synt_2"/>
    <property type="match status" value="1"/>
</dbReference>
<keyword evidence="2" id="KW-0547">Nucleotide-binding</keyword>
<name>A0AAD4R256_9BILA</name>
<evidence type="ECO:0000313" key="8">
    <source>
        <dbReference type="Proteomes" id="UP001201812"/>
    </source>
</evidence>
<dbReference type="SUPFAM" id="SSF55681">
    <property type="entry name" value="Class II aaRS and biotin synthetases"/>
    <property type="match status" value="1"/>
</dbReference>
<dbReference type="GO" id="GO:0006421">
    <property type="term" value="P:asparaginyl-tRNA aminoacylation"/>
    <property type="evidence" value="ECO:0007669"/>
    <property type="project" value="TreeGrafter"/>
</dbReference>
<evidence type="ECO:0000313" key="7">
    <source>
        <dbReference type="EMBL" id="KAI1717179.1"/>
    </source>
</evidence>
<dbReference type="PROSITE" id="PS50862">
    <property type="entry name" value="AA_TRNA_LIGASE_II"/>
    <property type="match status" value="1"/>
</dbReference>
<dbReference type="GO" id="GO:0004816">
    <property type="term" value="F:asparagine-tRNA ligase activity"/>
    <property type="evidence" value="ECO:0007669"/>
    <property type="project" value="TreeGrafter"/>
</dbReference>
<evidence type="ECO:0000256" key="1">
    <source>
        <dbReference type="ARBA" id="ARBA00022598"/>
    </source>
</evidence>
<evidence type="ECO:0000259" key="6">
    <source>
        <dbReference type="PROSITE" id="PS50862"/>
    </source>
</evidence>
<keyword evidence="8" id="KW-1185">Reference proteome</keyword>
<dbReference type="Pfam" id="PF01336">
    <property type="entry name" value="tRNA_anti-codon"/>
    <property type="match status" value="1"/>
</dbReference>
<keyword evidence="1" id="KW-0436">Ligase</keyword>
<gene>
    <name evidence="7" type="ORF">DdX_06912</name>
</gene>
<dbReference type="InterPro" id="IPR006195">
    <property type="entry name" value="aa-tRNA-synth_II"/>
</dbReference>